<accession>A0A512L9J6</accession>
<dbReference type="Proteomes" id="UP000321337">
    <property type="component" value="Unassembled WGS sequence"/>
</dbReference>
<evidence type="ECO:0000313" key="1">
    <source>
        <dbReference type="EMBL" id="GEP31158.1"/>
    </source>
</evidence>
<gene>
    <name evidence="1" type="ORF">TPL01_22960</name>
</gene>
<keyword evidence="2" id="KW-1185">Reference proteome</keyword>
<comment type="caution">
    <text evidence="1">The sequence shown here is derived from an EMBL/GenBank/DDBJ whole genome shotgun (WGS) entry which is preliminary data.</text>
</comment>
<dbReference type="AlphaFoldDB" id="A0A512L9J6"/>
<reference evidence="1 2" key="1">
    <citation type="submission" date="2019-07" db="EMBL/GenBank/DDBJ databases">
        <title>Whole genome shotgun sequence of Thiobacillus plumbophilus NBRC 107929.</title>
        <authorList>
            <person name="Hosoyama A."/>
            <person name="Uohara A."/>
            <person name="Ohji S."/>
            <person name="Ichikawa N."/>
        </authorList>
    </citation>
    <scope>NUCLEOTIDE SEQUENCE [LARGE SCALE GENOMIC DNA]</scope>
    <source>
        <strain evidence="1 2">NBRC 107929</strain>
    </source>
</reference>
<protein>
    <submittedName>
        <fullName evidence="1">Uncharacterized protein</fullName>
    </submittedName>
</protein>
<dbReference type="EMBL" id="BKAD01000024">
    <property type="protein sequence ID" value="GEP31158.1"/>
    <property type="molecule type" value="Genomic_DNA"/>
</dbReference>
<proteinExistence type="predicted"/>
<organism evidence="1 2">
    <name type="scientific">Sulfuriferula plumbiphila</name>
    <dbReference type="NCBI Taxonomy" id="171865"/>
    <lineage>
        <taxon>Bacteria</taxon>
        <taxon>Pseudomonadati</taxon>
        <taxon>Pseudomonadota</taxon>
        <taxon>Betaproteobacteria</taxon>
        <taxon>Nitrosomonadales</taxon>
        <taxon>Sulfuricellaceae</taxon>
        <taxon>Sulfuriferula</taxon>
    </lineage>
</organism>
<evidence type="ECO:0000313" key="2">
    <source>
        <dbReference type="Proteomes" id="UP000321337"/>
    </source>
</evidence>
<sequence length="59" mass="6484">MLGQPGGGEQTRRMSAARAIMLAVFVGHGKPLARLLPWTSRQLCKELAIRAFPKEALHD</sequence>
<name>A0A512L9J6_9PROT</name>